<dbReference type="InterPro" id="IPR013762">
    <property type="entry name" value="Integrase-like_cat_sf"/>
</dbReference>
<keyword evidence="8" id="KW-1185">Reference proteome</keyword>
<reference evidence="6 8" key="2">
    <citation type="submission" date="2018-08" db="EMBL/GenBank/DDBJ databases">
        <title>Complete genome of the Arcobacter ellisii type strain LMG 26155.</title>
        <authorList>
            <person name="Miller W.G."/>
            <person name="Yee E."/>
            <person name="Bono J.L."/>
        </authorList>
    </citation>
    <scope>NUCLEOTIDE SEQUENCE [LARGE SCALE GENOMIC DNA]</scope>
    <source>
        <strain evidence="6 8">LMG 26155</strain>
    </source>
</reference>
<feature type="domain" description="Core-binding (CB)" evidence="5">
    <location>
        <begin position="19"/>
        <end position="124"/>
    </location>
</feature>
<dbReference type="InterPro" id="IPR044068">
    <property type="entry name" value="CB"/>
</dbReference>
<dbReference type="SUPFAM" id="SSF56349">
    <property type="entry name" value="DNA breaking-rejoining enzymes"/>
    <property type="match status" value="1"/>
</dbReference>
<protein>
    <submittedName>
        <fullName evidence="6">Site-specific tyrosine recombinase, phage integrase family</fullName>
    </submittedName>
</protein>
<keyword evidence="1" id="KW-0229">DNA integration</keyword>
<evidence type="ECO:0000256" key="4">
    <source>
        <dbReference type="PROSITE-ProRule" id="PRU01248"/>
    </source>
</evidence>
<dbReference type="GO" id="GO:0015074">
    <property type="term" value="P:DNA integration"/>
    <property type="evidence" value="ECO:0007669"/>
    <property type="project" value="UniProtKB-KW"/>
</dbReference>
<evidence type="ECO:0000259" key="5">
    <source>
        <dbReference type="PROSITE" id="PS51900"/>
    </source>
</evidence>
<dbReference type="InterPro" id="IPR010998">
    <property type="entry name" value="Integrase_recombinase_N"/>
</dbReference>
<evidence type="ECO:0000313" key="6">
    <source>
        <dbReference type="EMBL" id="AXX95689.1"/>
    </source>
</evidence>
<evidence type="ECO:0000256" key="3">
    <source>
        <dbReference type="ARBA" id="ARBA00023172"/>
    </source>
</evidence>
<dbReference type="GO" id="GO:0006310">
    <property type="term" value="P:DNA recombination"/>
    <property type="evidence" value="ECO:0007669"/>
    <property type="project" value="UniProtKB-KW"/>
</dbReference>
<evidence type="ECO:0000313" key="7">
    <source>
        <dbReference type="EMBL" id="RXI31438.1"/>
    </source>
</evidence>
<reference evidence="7 9" key="1">
    <citation type="submission" date="2017-09" db="EMBL/GenBank/DDBJ databases">
        <title>Genomics of the genus Arcobacter.</title>
        <authorList>
            <person name="Perez-Cataluna A."/>
            <person name="Figueras M.J."/>
            <person name="Salas-Masso N."/>
        </authorList>
    </citation>
    <scope>NUCLEOTIDE SEQUENCE [LARGE SCALE GENOMIC DNA]</scope>
    <source>
        <strain evidence="7 9">CECT 7837</strain>
    </source>
</reference>
<dbReference type="AlphaFoldDB" id="A0A347UA11"/>
<name>A0A347UA11_9BACT</name>
<organism evidence="7 9">
    <name type="scientific">Arcobacter ellisii</name>
    <dbReference type="NCBI Taxonomy" id="913109"/>
    <lineage>
        <taxon>Bacteria</taxon>
        <taxon>Pseudomonadati</taxon>
        <taxon>Campylobacterota</taxon>
        <taxon>Epsilonproteobacteria</taxon>
        <taxon>Campylobacterales</taxon>
        <taxon>Arcobacteraceae</taxon>
        <taxon>Arcobacter</taxon>
    </lineage>
</organism>
<keyword evidence="2 4" id="KW-0238">DNA-binding</keyword>
<evidence type="ECO:0000313" key="9">
    <source>
        <dbReference type="Proteomes" id="UP000290588"/>
    </source>
</evidence>
<gene>
    <name evidence="6" type="ORF">AELL_2045</name>
    <name evidence="7" type="ORF">CP962_04820</name>
</gene>
<dbReference type="Proteomes" id="UP000262582">
    <property type="component" value="Chromosome"/>
</dbReference>
<proteinExistence type="predicted"/>
<dbReference type="KEGG" id="aell:AELL_2045"/>
<dbReference type="Gene3D" id="1.10.443.10">
    <property type="entry name" value="Intergrase catalytic core"/>
    <property type="match status" value="1"/>
</dbReference>
<sequence>MKIYINNEWHISTIINNVSIEFSHANAYSKYLTLIKNLSPITIKNNMSSLNKFWIWSLAVSPEDNESLAYYIARYRLDLEKGFIIYDYNKEEKVKFPISIIRSNSQTTIDNEVTNIKNFFTWLSETDDKFNMNRNTINLKKEYYRKINGKHSDYISTYINKLSRERILKKVYNIPSNKKRIVNVEKAFPYDYFIELIKISDIREKLLYLLMGGTSARISQVLNLTIYDIDYENMNVYLSDPSIDDENQRGYLGETRKKWLFEKYNIDVKYQHPHNLIQFKYPIPKRPNTPLYWLNEEIKLLFFGFLSEYNIFPENQRMPIHPFFFTKKNGERLLYKPVYNKFLKHCEILSNYYNDKNLLTFSPHSLRHMWGNYLAELYSLAINIEDYSNAEKIKIYAKEGMGHSNEDSTKLYFNINFNKDFKDITYELSSLINQYKHLPPQIFTQGLKNEN</sequence>
<dbReference type="GO" id="GO:0003677">
    <property type="term" value="F:DNA binding"/>
    <property type="evidence" value="ECO:0007669"/>
    <property type="project" value="UniProtKB-UniRule"/>
</dbReference>
<dbReference type="RefSeq" id="WP_118917858.1">
    <property type="nucleotide sequence ID" value="NZ_CP032097.1"/>
</dbReference>
<dbReference type="OrthoDB" id="5349354at2"/>
<dbReference type="PROSITE" id="PS51900">
    <property type="entry name" value="CB"/>
    <property type="match status" value="1"/>
</dbReference>
<keyword evidence="3" id="KW-0233">DNA recombination</keyword>
<dbReference type="EMBL" id="NXIG01000004">
    <property type="protein sequence ID" value="RXI31438.1"/>
    <property type="molecule type" value="Genomic_DNA"/>
</dbReference>
<dbReference type="Proteomes" id="UP000290588">
    <property type="component" value="Unassembled WGS sequence"/>
</dbReference>
<evidence type="ECO:0000256" key="2">
    <source>
        <dbReference type="ARBA" id="ARBA00023125"/>
    </source>
</evidence>
<dbReference type="InterPro" id="IPR011010">
    <property type="entry name" value="DNA_brk_join_enz"/>
</dbReference>
<accession>A0A347UA11</accession>
<dbReference type="Gene3D" id="1.10.150.130">
    <property type="match status" value="1"/>
</dbReference>
<evidence type="ECO:0000313" key="8">
    <source>
        <dbReference type="Proteomes" id="UP000262582"/>
    </source>
</evidence>
<evidence type="ECO:0000256" key="1">
    <source>
        <dbReference type="ARBA" id="ARBA00022908"/>
    </source>
</evidence>
<dbReference type="EMBL" id="CP032097">
    <property type="protein sequence ID" value="AXX95689.1"/>
    <property type="molecule type" value="Genomic_DNA"/>
</dbReference>